<accession>A0A382TIX9</accession>
<dbReference type="Pfam" id="PF13127">
    <property type="entry name" value="DUF3955"/>
    <property type="match status" value="1"/>
</dbReference>
<gene>
    <name evidence="3" type="ORF">METZ01_LOCUS374586</name>
</gene>
<dbReference type="EMBL" id="UINC01136771">
    <property type="protein sequence ID" value="SVD21732.1"/>
    <property type="molecule type" value="Genomic_DNA"/>
</dbReference>
<organism evidence="3">
    <name type="scientific">marine metagenome</name>
    <dbReference type="NCBI Taxonomy" id="408172"/>
    <lineage>
        <taxon>unclassified sequences</taxon>
        <taxon>metagenomes</taxon>
        <taxon>ecological metagenomes</taxon>
    </lineage>
</organism>
<protein>
    <recommendedName>
        <fullName evidence="2">DUF3955 domain-containing protein</fullName>
    </recommendedName>
</protein>
<sequence>MLILGGVVCHVSFHMIGSEVDIDGVLREPFPLLPLGYLLYLFGVGLYVWHWISGRKKSTEK</sequence>
<feature type="domain" description="DUF3955" evidence="2">
    <location>
        <begin position="2"/>
        <end position="44"/>
    </location>
</feature>
<feature type="transmembrane region" description="Helical" evidence="1">
    <location>
        <begin position="34"/>
        <end position="52"/>
    </location>
</feature>
<evidence type="ECO:0000259" key="2">
    <source>
        <dbReference type="Pfam" id="PF13127"/>
    </source>
</evidence>
<evidence type="ECO:0000313" key="3">
    <source>
        <dbReference type="EMBL" id="SVD21732.1"/>
    </source>
</evidence>
<dbReference type="AlphaFoldDB" id="A0A382TIX9"/>
<reference evidence="3" key="1">
    <citation type="submission" date="2018-05" db="EMBL/GenBank/DDBJ databases">
        <authorList>
            <person name="Lanie J.A."/>
            <person name="Ng W.-L."/>
            <person name="Kazmierczak K.M."/>
            <person name="Andrzejewski T.M."/>
            <person name="Davidsen T.M."/>
            <person name="Wayne K.J."/>
            <person name="Tettelin H."/>
            <person name="Glass J.I."/>
            <person name="Rusch D."/>
            <person name="Podicherti R."/>
            <person name="Tsui H.-C.T."/>
            <person name="Winkler M.E."/>
        </authorList>
    </citation>
    <scope>NUCLEOTIDE SEQUENCE</scope>
</reference>
<evidence type="ECO:0000256" key="1">
    <source>
        <dbReference type="SAM" id="Phobius"/>
    </source>
</evidence>
<keyword evidence="1" id="KW-1133">Transmembrane helix</keyword>
<keyword evidence="1" id="KW-0812">Transmembrane</keyword>
<name>A0A382TIX9_9ZZZZ</name>
<proteinExistence type="predicted"/>
<dbReference type="InterPro" id="IPR025016">
    <property type="entry name" value="DUF3955"/>
</dbReference>
<keyword evidence="1" id="KW-0472">Membrane</keyword>